<feature type="domain" description="MmgE/PrpD C-terminal" evidence="3">
    <location>
        <begin position="276"/>
        <end position="440"/>
    </location>
</feature>
<gene>
    <name evidence="4" type="ORF">DFP81_101260</name>
</gene>
<proteinExistence type="inferred from homology"/>
<dbReference type="InterPro" id="IPR042183">
    <property type="entry name" value="MmgE/PrpD_sf_1"/>
</dbReference>
<evidence type="ECO:0000313" key="4">
    <source>
        <dbReference type="EMBL" id="REG86695.1"/>
    </source>
</evidence>
<comment type="caution">
    <text evidence="4">The sequence shown here is derived from an EMBL/GenBank/DDBJ whole genome shotgun (WGS) entry which is preliminary data.</text>
</comment>
<evidence type="ECO:0000259" key="3">
    <source>
        <dbReference type="Pfam" id="PF19305"/>
    </source>
</evidence>
<dbReference type="InterPro" id="IPR005656">
    <property type="entry name" value="MmgE_PrpD"/>
</dbReference>
<feature type="domain" description="MmgE/PrpD N-terminal" evidence="2">
    <location>
        <begin position="10"/>
        <end position="245"/>
    </location>
</feature>
<dbReference type="AlphaFoldDB" id="A0A3E0DV05"/>
<dbReference type="InterPro" id="IPR042188">
    <property type="entry name" value="MmgE/PrpD_sf_2"/>
</dbReference>
<evidence type="ECO:0000256" key="1">
    <source>
        <dbReference type="ARBA" id="ARBA00006174"/>
    </source>
</evidence>
<dbReference type="RefSeq" id="WP_115895948.1">
    <property type="nucleotide sequence ID" value="NZ_QUNG01000001.1"/>
</dbReference>
<dbReference type="InterPro" id="IPR036148">
    <property type="entry name" value="MmgE/PrpD_sf"/>
</dbReference>
<keyword evidence="5" id="KW-1185">Reference proteome</keyword>
<dbReference type="OrthoDB" id="9795089at2"/>
<dbReference type="GO" id="GO:0016829">
    <property type="term" value="F:lyase activity"/>
    <property type="evidence" value="ECO:0007669"/>
    <property type="project" value="InterPro"/>
</dbReference>
<protein>
    <submittedName>
        <fullName evidence="4">2-methylcitrate dehydratase PrpD</fullName>
    </submittedName>
</protein>
<dbReference type="Pfam" id="PF03972">
    <property type="entry name" value="MmgE_PrpD_N"/>
    <property type="match status" value="1"/>
</dbReference>
<dbReference type="InterPro" id="IPR045336">
    <property type="entry name" value="MmgE_PrpD_N"/>
</dbReference>
<dbReference type="Proteomes" id="UP000256542">
    <property type="component" value="Unassembled WGS sequence"/>
</dbReference>
<dbReference type="InterPro" id="IPR045337">
    <property type="entry name" value="MmgE_PrpD_C"/>
</dbReference>
<dbReference type="Gene3D" id="3.30.1330.120">
    <property type="entry name" value="2-methylcitrate dehydratase PrpD"/>
    <property type="match status" value="1"/>
</dbReference>
<accession>A0A3E0DV05</accession>
<dbReference type="PANTHER" id="PTHR16943">
    <property type="entry name" value="2-METHYLCITRATE DEHYDRATASE-RELATED"/>
    <property type="match status" value="1"/>
</dbReference>
<dbReference type="Pfam" id="PF19305">
    <property type="entry name" value="MmgE_PrpD_C"/>
    <property type="match status" value="1"/>
</dbReference>
<dbReference type="Gene3D" id="1.10.4100.10">
    <property type="entry name" value="2-methylcitrate dehydratase PrpD"/>
    <property type="match status" value="1"/>
</dbReference>
<evidence type="ECO:0000313" key="5">
    <source>
        <dbReference type="Proteomes" id="UP000256542"/>
    </source>
</evidence>
<organism evidence="4 5">
    <name type="scientific">Marinomonas pollencensis</name>
    <dbReference type="NCBI Taxonomy" id="491954"/>
    <lineage>
        <taxon>Bacteria</taxon>
        <taxon>Pseudomonadati</taxon>
        <taxon>Pseudomonadota</taxon>
        <taxon>Gammaproteobacteria</taxon>
        <taxon>Oceanospirillales</taxon>
        <taxon>Oceanospirillaceae</taxon>
        <taxon>Marinomonas</taxon>
    </lineage>
</organism>
<dbReference type="PANTHER" id="PTHR16943:SF8">
    <property type="entry name" value="2-METHYLCITRATE DEHYDRATASE"/>
    <property type="match status" value="1"/>
</dbReference>
<dbReference type="EMBL" id="QUNG01000001">
    <property type="protein sequence ID" value="REG86695.1"/>
    <property type="molecule type" value="Genomic_DNA"/>
</dbReference>
<reference evidence="4 5" key="1">
    <citation type="submission" date="2018-08" db="EMBL/GenBank/DDBJ databases">
        <title>Genomic Encyclopedia of Type Strains, Phase III (KMG-III): the genomes of soil and plant-associated and newly described type strains.</title>
        <authorList>
            <person name="Whitman W."/>
        </authorList>
    </citation>
    <scope>NUCLEOTIDE SEQUENCE [LARGE SCALE GENOMIC DNA]</scope>
    <source>
        <strain evidence="4 5">CECT 7375</strain>
    </source>
</reference>
<comment type="similarity">
    <text evidence="1">Belongs to the PrpD family.</text>
</comment>
<sequence>MATNTPILNQAANFLANLEYEKLPVDVTESAKRAILDYIGVSIPGSQQPVAQNLFAWAEKRNWGKTATVIGRKIKMAPENAALINAASGHALDFDDTSWSTIGHPTTVIFPAILSLAEEYNCTGKQTLLAYIAGLEVAHKIADLMMPEASENGWHTTGIFYTLGTAAAACQLLQLAKEQSALCMALALSKSSGIRSNFGTQAKPYHAGMSAKAGLEAVSLTLSGINSSPTALEDEDGFIQCYASSELAKIVKNMAKPVLFGSPWDITHRGYAFKKYPNCSGNHPACDAILEWLNKNPTPIEDIASIHCGVSLLGPKELVCDQPKTPTEARFSIQFSLACALTYGKITLSEFTDEIILSPHIQELMSRITMGVDQDLARLGFIGTAPVKIWITKVSGEEIYLENNLAHGNPEKPFSDNEFNAKFLSCCHELITREQAELLLKDIYQLDKVKDIKKITNQLCF</sequence>
<name>A0A3E0DV05_9GAMM</name>
<dbReference type="SUPFAM" id="SSF103378">
    <property type="entry name" value="2-methylcitrate dehydratase PrpD"/>
    <property type="match status" value="1"/>
</dbReference>
<evidence type="ECO:0000259" key="2">
    <source>
        <dbReference type="Pfam" id="PF03972"/>
    </source>
</evidence>